<dbReference type="InterPro" id="IPR052163">
    <property type="entry name" value="DGC-Regulatory_Protein"/>
</dbReference>
<feature type="domain" description="ANTAR" evidence="4">
    <location>
        <begin position="341"/>
        <end position="402"/>
    </location>
</feature>
<dbReference type="CDD" id="cd01949">
    <property type="entry name" value="GGDEF"/>
    <property type="match status" value="1"/>
</dbReference>
<dbReference type="InterPro" id="IPR029016">
    <property type="entry name" value="GAF-like_dom_sf"/>
</dbReference>
<dbReference type="InterPro" id="IPR005561">
    <property type="entry name" value="ANTAR"/>
</dbReference>
<evidence type="ECO:0008006" key="7">
    <source>
        <dbReference type="Google" id="ProtNLM"/>
    </source>
</evidence>
<feature type="domain" description="GGDEF" evidence="3">
    <location>
        <begin position="206"/>
        <end position="340"/>
    </location>
</feature>
<dbReference type="Proteomes" id="UP000466517">
    <property type="component" value="Chromosome"/>
</dbReference>
<dbReference type="Gene3D" id="3.30.450.40">
    <property type="match status" value="1"/>
</dbReference>
<keyword evidence="2" id="KW-0804">Transcription</keyword>
<dbReference type="EMBL" id="AP022610">
    <property type="protein sequence ID" value="BBZ28483.1"/>
    <property type="molecule type" value="Genomic_DNA"/>
</dbReference>
<dbReference type="Pfam" id="PF03861">
    <property type="entry name" value="ANTAR"/>
    <property type="match status" value="1"/>
</dbReference>
<dbReference type="InterPro" id="IPR000160">
    <property type="entry name" value="GGDEF_dom"/>
</dbReference>
<evidence type="ECO:0000256" key="2">
    <source>
        <dbReference type="ARBA" id="ARBA00023163"/>
    </source>
</evidence>
<dbReference type="SUPFAM" id="SSF55073">
    <property type="entry name" value="Nucleotide cyclase"/>
    <property type="match status" value="1"/>
</dbReference>
<dbReference type="KEGG" id="mmag:MMAD_27780"/>
<sequence>MNAPYELDAVVTAAAAKLMAATVGTAVQISRDVLADLVAHLDVDVSFLRYNDHGIGASRLVAEWPPRSAVPQPDPLALVYFADDPVFAQCEHGKTPAVFGPEPANADYQRLIEAGSSVHASSMAAVPLVSGEITTGTLGFVKFGDRRWRREELNALQAIASLFAQVQARIAAEEQLRYLAHHDELTGLHNRRGLLAHLSERRRQHERIVVLFLDLDRLKNVNDDLGHAAGDDVIRATAGRLHQALHPDDVLARLGGDEFVASLITPLDEAEIASLTARVHACLAESLQVGSARLSIGASIGVVIVGPDDPRDPARILRDADTAMYAAKNDGGGRTHYVATPEADCSPVGSRPEPSDAAAVIQQAIGVLRAQTGVATDDALQVLERMSHDDGTELAEVAGQVVDRAVERAGGIATPDP</sequence>
<dbReference type="Pfam" id="PF00990">
    <property type="entry name" value="GGDEF"/>
    <property type="match status" value="1"/>
</dbReference>
<dbReference type="PROSITE" id="PS50921">
    <property type="entry name" value="ANTAR"/>
    <property type="match status" value="1"/>
</dbReference>
<dbReference type="InterPro" id="IPR036388">
    <property type="entry name" value="WH-like_DNA-bd_sf"/>
</dbReference>
<dbReference type="PROSITE" id="PS50887">
    <property type="entry name" value="GGDEF"/>
    <property type="match status" value="1"/>
</dbReference>
<protein>
    <recommendedName>
        <fullName evidence="7">Diguanylate cyclase</fullName>
    </recommendedName>
</protein>
<evidence type="ECO:0000313" key="5">
    <source>
        <dbReference type="EMBL" id="BBZ28483.1"/>
    </source>
</evidence>
<keyword evidence="6" id="KW-1185">Reference proteome</keyword>
<name>A0A7I7XH52_9MYCO</name>
<dbReference type="Gene3D" id="1.10.10.10">
    <property type="entry name" value="Winged helix-like DNA-binding domain superfamily/Winged helix DNA-binding domain"/>
    <property type="match status" value="1"/>
</dbReference>
<dbReference type="InterPro" id="IPR029787">
    <property type="entry name" value="Nucleotide_cyclase"/>
</dbReference>
<evidence type="ECO:0000259" key="3">
    <source>
        <dbReference type="PROSITE" id="PS50887"/>
    </source>
</evidence>
<dbReference type="PANTHER" id="PTHR46663">
    <property type="entry name" value="DIGUANYLATE CYCLASE DGCT-RELATED"/>
    <property type="match status" value="1"/>
</dbReference>
<evidence type="ECO:0000313" key="6">
    <source>
        <dbReference type="Proteomes" id="UP000466517"/>
    </source>
</evidence>
<organism evidence="5 6">
    <name type="scientific">Mycolicibacterium madagascariense</name>
    <dbReference type="NCBI Taxonomy" id="212765"/>
    <lineage>
        <taxon>Bacteria</taxon>
        <taxon>Bacillati</taxon>
        <taxon>Actinomycetota</taxon>
        <taxon>Actinomycetes</taxon>
        <taxon>Mycobacteriales</taxon>
        <taxon>Mycobacteriaceae</taxon>
        <taxon>Mycolicibacterium</taxon>
    </lineage>
</organism>
<dbReference type="GO" id="GO:0003723">
    <property type="term" value="F:RNA binding"/>
    <property type="evidence" value="ECO:0007669"/>
    <property type="project" value="InterPro"/>
</dbReference>
<dbReference type="NCBIfam" id="TIGR00254">
    <property type="entry name" value="GGDEF"/>
    <property type="match status" value="1"/>
</dbReference>
<keyword evidence="1" id="KW-0805">Transcription regulation</keyword>
<dbReference type="SMART" id="SM01012">
    <property type="entry name" value="ANTAR"/>
    <property type="match status" value="1"/>
</dbReference>
<dbReference type="InterPro" id="IPR003018">
    <property type="entry name" value="GAF"/>
</dbReference>
<dbReference type="SUPFAM" id="SSF55781">
    <property type="entry name" value="GAF domain-like"/>
    <property type="match status" value="1"/>
</dbReference>
<dbReference type="Pfam" id="PF01590">
    <property type="entry name" value="GAF"/>
    <property type="match status" value="1"/>
</dbReference>
<gene>
    <name evidence="5" type="ORF">MMAD_27780</name>
</gene>
<proteinExistence type="predicted"/>
<dbReference type="SMART" id="SM00267">
    <property type="entry name" value="GGDEF"/>
    <property type="match status" value="1"/>
</dbReference>
<dbReference type="PANTHER" id="PTHR46663:SF2">
    <property type="entry name" value="GGDEF DOMAIN-CONTAINING PROTEIN"/>
    <property type="match status" value="1"/>
</dbReference>
<dbReference type="SMART" id="SM00065">
    <property type="entry name" value="GAF"/>
    <property type="match status" value="1"/>
</dbReference>
<reference evidence="5 6" key="1">
    <citation type="journal article" date="2019" name="Emerg. Microbes Infect.">
        <title>Comprehensive subspecies identification of 175 nontuberculous mycobacteria species based on 7547 genomic profiles.</title>
        <authorList>
            <person name="Matsumoto Y."/>
            <person name="Kinjo T."/>
            <person name="Motooka D."/>
            <person name="Nabeya D."/>
            <person name="Jung N."/>
            <person name="Uechi K."/>
            <person name="Horii T."/>
            <person name="Iida T."/>
            <person name="Fujita J."/>
            <person name="Nakamura S."/>
        </authorList>
    </citation>
    <scope>NUCLEOTIDE SEQUENCE [LARGE SCALE GENOMIC DNA]</scope>
    <source>
        <strain evidence="5 6">JCM 13574</strain>
    </source>
</reference>
<dbReference type="Gene3D" id="3.30.70.270">
    <property type="match status" value="1"/>
</dbReference>
<dbReference type="RefSeq" id="WP_163738002.1">
    <property type="nucleotide sequence ID" value="NZ_AP022610.1"/>
</dbReference>
<evidence type="ECO:0000259" key="4">
    <source>
        <dbReference type="PROSITE" id="PS50921"/>
    </source>
</evidence>
<dbReference type="AlphaFoldDB" id="A0A7I7XH52"/>
<evidence type="ECO:0000256" key="1">
    <source>
        <dbReference type="ARBA" id="ARBA00023015"/>
    </source>
</evidence>
<accession>A0A7I7XH52</accession>
<dbReference type="InterPro" id="IPR043128">
    <property type="entry name" value="Rev_trsase/Diguanyl_cyclase"/>
</dbReference>